<dbReference type="Pfam" id="PF12328">
    <property type="entry name" value="Rpp20"/>
    <property type="match status" value="1"/>
</dbReference>
<name>A0A0A1UTG0_9HYPO</name>
<dbReference type="PANTHER" id="PTHR28256:SF1">
    <property type="entry name" value="RIBONUCLEASES P_MRP PROTEIN SUBUNIT POP7"/>
    <property type="match status" value="1"/>
</dbReference>
<keyword evidence="3" id="KW-0539">Nucleus</keyword>
<dbReference type="InterPro" id="IPR036882">
    <property type="entry name" value="Alba-like_dom_sf"/>
</dbReference>
<dbReference type="GO" id="GO:0000172">
    <property type="term" value="C:ribonuclease MRP complex"/>
    <property type="evidence" value="ECO:0007669"/>
    <property type="project" value="InterPro"/>
</dbReference>
<dbReference type="EMBL" id="JELW01000014">
    <property type="protein sequence ID" value="EXV00282.1"/>
    <property type="molecule type" value="Genomic_DNA"/>
</dbReference>
<reference evidence="4 5" key="1">
    <citation type="submission" date="2014-02" db="EMBL/GenBank/DDBJ databases">
        <title>The genome sequence of the entomopathogenic fungus Metarhizium robertsii ARSEF 2575.</title>
        <authorList>
            <person name="Giuliano Garisto Donzelli B."/>
            <person name="Roe B.A."/>
            <person name="Macmil S.L."/>
            <person name="Krasnoff S.B."/>
            <person name="Gibson D.M."/>
        </authorList>
    </citation>
    <scope>NUCLEOTIDE SEQUENCE [LARGE SCALE GENOMIC DNA]</scope>
    <source>
        <strain evidence="4 5">ARSEF 2575</strain>
    </source>
</reference>
<dbReference type="PANTHER" id="PTHR28256">
    <property type="entry name" value="RIBONUCLEASES P/MRP PROTEIN SUBUNIT POP7"/>
    <property type="match status" value="1"/>
</dbReference>
<proteinExistence type="predicted"/>
<evidence type="ECO:0000256" key="1">
    <source>
        <dbReference type="ARBA" id="ARBA00004123"/>
    </source>
</evidence>
<dbReference type="InterPro" id="IPR020241">
    <property type="entry name" value="RNase_P/MRP_Pop7_fungi"/>
</dbReference>
<comment type="subcellular location">
    <subcellularLocation>
        <location evidence="1">Nucleus</location>
    </subcellularLocation>
</comment>
<dbReference type="GO" id="GO:0005655">
    <property type="term" value="C:nucleolar ribonuclease P complex"/>
    <property type="evidence" value="ECO:0007669"/>
    <property type="project" value="InterPro"/>
</dbReference>
<dbReference type="GO" id="GO:0034965">
    <property type="term" value="P:intronic box C/D snoRNA processing"/>
    <property type="evidence" value="ECO:0007669"/>
    <property type="project" value="TreeGrafter"/>
</dbReference>
<keyword evidence="2" id="KW-0819">tRNA processing</keyword>
<protein>
    <submittedName>
        <fullName evidence="4">Rpp20 subunit of nuclear RNase MRP and P domain protein</fullName>
    </submittedName>
</protein>
<evidence type="ECO:0000256" key="3">
    <source>
        <dbReference type="ARBA" id="ARBA00023242"/>
    </source>
</evidence>
<evidence type="ECO:0000313" key="5">
    <source>
        <dbReference type="Proteomes" id="UP000030151"/>
    </source>
</evidence>
<dbReference type="GO" id="GO:0003723">
    <property type="term" value="F:RNA binding"/>
    <property type="evidence" value="ECO:0007669"/>
    <property type="project" value="TreeGrafter"/>
</dbReference>
<gene>
    <name evidence="4" type="ORF">X797_006727</name>
</gene>
<dbReference type="eggNOG" id="ENOG502SUA0">
    <property type="taxonomic scope" value="Eukaryota"/>
</dbReference>
<dbReference type="GO" id="GO:0000171">
    <property type="term" value="F:ribonuclease MRP activity"/>
    <property type="evidence" value="ECO:0007669"/>
    <property type="project" value="TreeGrafter"/>
</dbReference>
<dbReference type="GO" id="GO:0004526">
    <property type="term" value="F:ribonuclease P activity"/>
    <property type="evidence" value="ECO:0007669"/>
    <property type="project" value="TreeGrafter"/>
</dbReference>
<accession>A0A0A1UTG0</accession>
<dbReference type="InterPro" id="IPR014612">
    <property type="entry name" value="Pop7/Rpp20"/>
</dbReference>
<evidence type="ECO:0000256" key="2">
    <source>
        <dbReference type="ARBA" id="ARBA00022694"/>
    </source>
</evidence>
<comment type="caution">
    <text evidence="4">The sequence shown here is derived from an EMBL/GenBank/DDBJ whole genome shotgun (WGS) entry which is preliminary data.</text>
</comment>
<dbReference type="OrthoDB" id="5416589at2759"/>
<dbReference type="HOGENOM" id="CLU_1315676_0_0_1"/>
<dbReference type="AlphaFoldDB" id="A0A0A1UTG0"/>
<organism evidence="4 5">
    <name type="scientific">Metarhizium robertsii</name>
    <dbReference type="NCBI Taxonomy" id="568076"/>
    <lineage>
        <taxon>Eukaryota</taxon>
        <taxon>Fungi</taxon>
        <taxon>Dikarya</taxon>
        <taxon>Ascomycota</taxon>
        <taxon>Pezizomycotina</taxon>
        <taxon>Sordariomycetes</taxon>
        <taxon>Hypocreomycetidae</taxon>
        <taxon>Hypocreales</taxon>
        <taxon>Clavicipitaceae</taxon>
        <taxon>Metarhizium</taxon>
    </lineage>
</organism>
<evidence type="ECO:0000313" key="4">
    <source>
        <dbReference type="EMBL" id="EXV00282.1"/>
    </source>
</evidence>
<dbReference type="Gene3D" id="3.30.110.20">
    <property type="entry name" value="Alba-like domain"/>
    <property type="match status" value="1"/>
</dbReference>
<dbReference type="Proteomes" id="UP000030151">
    <property type="component" value="Unassembled WGS sequence"/>
</dbReference>
<dbReference type="GO" id="GO:0006364">
    <property type="term" value="P:rRNA processing"/>
    <property type="evidence" value="ECO:0007669"/>
    <property type="project" value="TreeGrafter"/>
</dbReference>
<dbReference type="GO" id="GO:0000294">
    <property type="term" value="P:nuclear-transcribed mRNA catabolic process, RNase MRP-dependent"/>
    <property type="evidence" value="ECO:0007669"/>
    <property type="project" value="TreeGrafter"/>
</dbReference>
<sequence>MAKAHPSEPSPINKNPPIPQVIYISSHTPFLSAVTRIRKLLTKSLRNTAAAPKNASTHARVEALQRSTNTAYGNASPLLVTVLGTGKAIEKTLSLASWFEQQGDCDVRLRTKTVGTVDDVIVEEGEGDGLSRIRRHMLSCAMRLTRATIALVSVLTSSRNHYHPVTMWVVQSREYGGMHKAQRYLGSRQLFVVAILEYCKDRKLLSLHS</sequence>
<dbReference type="GO" id="GO:0001682">
    <property type="term" value="P:tRNA 5'-leader removal"/>
    <property type="evidence" value="ECO:0007669"/>
    <property type="project" value="InterPro"/>
</dbReference>